<keyword evidence="6" id="KW-1185">Reference proteome</keyword>
<keyword evidence="2 3" id="KW-0833">Ubl conjugation pathway</keyword>
<dbReference type="Gene3D" id="3.30.2410.10">
    <property type="entry name" value="Hect, E3 ligase catalytic domain"/>
    <property type="match status" value="1"/>
</dbReference>
<dbReference type="InterPro" id="IPR045322">
    <property type="entry name" value="HECTD1/TRIP12-like"/>
</dbReference>
<dbReference type="SUPFAM" id="SSF56204">
    <property type="entry name" value="Hect, E3 ligase catalytic domain"/>
    <property type="match status" value="1"/>
</dbReference>
<evidence type="ECO:0000313" key="6">
    <source>
        <dbReference type="Proteomes" id="UP001470230"/>
    </source>
</evidence>
<dbReference type="Gene3D" id="3.90.1750.10">
    <property type="entry name" value="Hect, E3 ligase catalytic domains"/>
    <property type="match status" value="1"/>
</dbReference>
<name>A0ABR2KMR6_9EUKA</name>
<keyword evidence="1" id="KW-0808">Transferase</keyword>
<comment type="caution">
    <text evidence="5">The sequence shown here is derived from an EMBL/GenBank/DDBJ whole genome shotgun (WGS) entry which is preliminary data.</text>
</comment>
<proteinExistence type="predicted"/>
<evidence type="ECO:0000256" key="3">
    <source>
        <dbReference type="PROSITE-ProRule" id="PRU00104"/>
    </source>
</evidence>
<dbReference type="Proteomes" id="UP001470230">
    <property type="component" value="Unassembled WGS sequence"/>
</dbReference>
<dbReference type="PANTHER" id="PTHR45670">
    <property type="entry name" value="E3 UBIQUITIN-PROTEIN LIGASE TRIP12"/>
    <property type="match status" value="1"/>
</dbReference>
<feature type="active site" description="Glycyl thioester intermediate" evidence="3">
    <location>
        <position position="1078"/>
    </location>
</feature>
<evidence type="ECO:0000256" key="2">
    <source>
        <dbReference type="ARBA" id="ARBA00022786"/>
    </source>
</evidence>
<dbReference type="Pfam" id="PF00632">
    <property type="entry name" value="HECT"/>
    <property type="match status" value="1"/>
</dbReference>
<evidence type="ECO:0000259" key="4">
    <source>
        <dbReference type="PROSITE" id="PS50237"/>
    </source>
</evidence>
<dbReference type="EMBL" id="JAPFFF010000004">
    <property type="protein sequence ID" value="KAK8892288.1"/>
    <property type="molecule type" value="Genomic_DNA"/>
</dbReference>
<sequence length="1111" mass="129832">MDEIDPSSFLSILSSSDNNDIKTGLVMLLQFFDDEEYSFLKKLPYTQIYQILLTLLCNQQDEEILNNATHSIVRLEKYVPLNQKSAFNIQNPSKLLQSIFNLFNNSNFSNKTKSHILCSLFQIVFTNTNKNSIFDFSGYQLFELIRQYSSSFIRNDYFLCFRMLNHLWTIYSENDNLHSLRDSLFGNQKCLQFFLAYKKRDSDTKYVHELIKKIICTYKIYDNSEECFNSLIEIFKEAKKSQTNEYIHILNSYLSTYPSIKSSILNQSNKFNFSYLMNSKRSDEFIEIMLTLSLSLIPKPAMNSIDKLFEPKLFQWNLESTNFEQIKSHSDKMVQLITNFYLNQTRCKLILLKSLSAFSFIYQKKLDLSDALLYNLVFDAEEQQYAFYIAIIVSNLSQEKKKLIFRTDIFNTLQLHQYEPPLNDDYFDFLNSNLDYEETVLPDEVLSPNTLSDITTAIQNNELFLFDFLNDSNDLFNVCWDLLSSSNSEELSALRDFLFSQGLFVLPLPPSPPDPHPVSEYSELENYVFQISHEKIGDKEIDAERPTFSLDTVFNNDYFVEIIETEARSSDDIKKIFHDFDQIFKQNYSLSVLATDMKIEGFEHFAYVFDGCPVNPNKPLLNSLLDVLDDCQDMNKRMDLQIYHLLDSNHRYLTSYLTKTKERMNENNPIPHMNQFVQNVFELLNEINLQDPSLKMVEGKFLDRIIGQLRSPFLTVGVFTPCTQLMIKYPFLFPFEDRLFFFKVLISDLPIIIKNYSLRYERKHLDLKPVYSWHMQVSRSNIFEEGNRILNRFGKYRIFLEFSFVNEIGTGLGPTHEFFCLMSHEFCKKERGMWRNDDSEGMFPILTAKDELFYQLGLFVAKAIQMNIFIDIPFNPSFFDLLLGRPVELEKVDPYYSKALSNKSSLFGLTFVYPISDQKDIEMIPNGENIEVDEKNVDQYIKLIKEYTIGNKIQSKIDSFKNGFGQIFDLNYFKIFGGNEIKRIVCGDDFHLSLDILKKHIKIGSGFSPQSEQIRFLFEIILEMEYDKQLLFFQFITGNSRLPVGGLAAIYPPLTVARRVADDQYINEDEPLPTVLTCTHYFKLPAYSTKEIMRNKLMIAIADGATNFSLS</sequence>
<dbReference type="Gene3D" id="3.30.2160.10">
    <property type="entry name" value="Hect, E3 ligase catalytic domain"/>
    <property type="match status" value="1"/>
</dbReference>
<evidence type="ECO:0000256" key="1">
    <source>
        <dbReference type="ARBA" id="ARBA00022679"/>
    </source>
</evidence>
<dbReference type="InterPro" id="IPR000569">
    <property type="entry name" value="HECT_dom"/>
</dbReference>
<dbReference type="SMART" id="SM00119">
    <property type="entry name" value="HECTc"/>
    <property type="match status" value="1"/>
</dbReference>
<dbReference type="InterPro" id="IPR035983">
    <property type="entry name" value="Hect_E3_ubiquitin_ligase"/>
</dbReference>
<accession>A0ABR2KMR6</accession>
<protein>
    <recommendedName>
        <fullName evidence="4">HECT domain-containing protein</fullName>
    </recommendedName>
</protein>
<gene>
    <name evidence="5" type="ORF">M9Y10_029513</name>
</gene>
<evidence type="ECO:0000313" key="5">
    <source>
        <dbReference type="EMBL" id="KAK8892288.1"/>
    </source>
</evidence>
<feature type="domain" description="HECT" evidence="4">
    <location>
        <begin position="786"/>
        <end position="1111"/>
    </location>
</feature>
<dbReference type="PANTHER" id="PTHR45670:SF1">
    <property type="entry name" value="E3 UBIQUITIN-PROTEIN LIGASE HECTD1"/>
    <property type="match status" value="1"/>
</dbReference>
<dbReference type="PROSITE" id="PS50237">
    <property type="entry name" value="HECT"/>
    <property type="match status" value="1"/>
</dbReference>
<organism evidence="5 6">
    <name type="scientific">Tritrichomonas musculus</name>
    <dbReference type="NCBI Taxonomy" id="1915356"/>
    <lineage>
        <taxon>Eukaryota</taxon>
        <taxon>Metamonada</taxon>
        <taxon>Parabasalia</taxon>
        <taxon>Tritrichomonadida</taxon>
        <taxon>Tritrichomonadidae</taxon>
        <taxon>Tritrichomonas</taxon>
    </lineage>
</organism>
<reference evidence="5 6" key="1">
    <citation type="submission" date="2024-04" db="EMBL/GenBank/DDBJ databases">
        <title>Tritrichomonas musculus Genome.</title>
        <authorList>
            <person name="Alves-Ferreira E."/>
            <person name="Grigg M."/>
            <person name="Lorenzi H."/>
            <person name="Galac M."/>
        </authorList>
    </citation>
    <scope>NUCLEOTIDE SEQUENCE [LARGE SCALE GENOMIC DNA]</scope>
    <source>
        <strain evidence="5 6">EAF2021</strain>
    </source>
</reference>